<protein>
    <submittedName>
        <fullName evidence="1">Uncharacterized protein</fullName>
    </submittedName>
</protein>
<reference evidence="2" key="1">
    <citation type="submission" date="2016-12" db="EMBL/GenBank/DDBJ databases">
        <authorList>
            <person name="Brunel B."/>
        </authorList>
    </citation>
    <scope>NUCLEOTIDE SEQUENCE [LARGE SCALE GENOMIC DNA]</scope>
</reference>
<gene>
    <name evidence="1" type="ORF">BQ8482_570006</name>
</gene>
<organism evidence="1 2">
    <name type="scientific">Mesorhizobium delmotii</name>
    <dbReference type="NCBI Taxonomy" id="1631247"/>
    <lineage>
        <taxon>Bacteria</taxon>
        <taxon>Pseudomonadati</taxon>
        <taxon>Pseudomonadota</taxon>
        <taxon>Alphaproteobacteria</taxon>
        <taxon>Hyphomicrobiales</taxon>
        <taxon>Phyllobacteriaceae</taxon>
        <taxon>Mesorhizobium</taxon>
    </lineage>
</organism>
<name>A0A2P9AUV7_9HYPH</name>
<dbReference type="EMBL" id="FUIG01000067">
    <property type="protein sequence ID" value="SJM34949.1"/>
    <property type="molecule type" value="Genomic_DNA"/>
</dbReference>
<evidence type="ECO:0000313" key="1">
    <source>
        <dbReference type="EMBL" id="SJM34949.1"/>
    </source>
</evidence>
<proteinExistence type="predicted"/>
<dbReference type="Proteomes" id="UP000245698">
    <property type="component" value="Unassembled WGS sequence"/>
</dbReference>
<dbReference type="AlphaFoldDB" id="A0A2P9AUV7"/>
<accession>A0A2P9AUV7</accession>
<keyword evidence="2" id="KW-1185">Reference proteome</keyword>
<sequence>MLRHVGKRALLKFDRSASVSEPGILCLPQSIGGFIPSEPKGHQRPAEVITLGLISNTISLGFTWIDFDGIGDVVLA</sequence>
<evidence type="ECO:0000313" key="2">
    <source>
        <dbReference type="Proteomes" id="UP000245698"/>
    </source>
</evidence>